<evidence type="ECO:0000256" key="3">
    <source>
        <dbReference type="ARBA" id="ARBA00022448"/>
    </source>
</evidence>
<comment type="subcellular location">
    <subcellularLocation>
        <location evidence="1">Membrane</location>
        <topology evidence="1">Multi-pass membrane protein</topology>
    </subcellularLocation>
</comment>
<dbReference type="Pfam" id="PF00230">
    <property type="entry name" value="MIP"/>
    <property type="match status" value="1"/>
</dbReference>
<evidence type="ECO:0000256" key="4">
    <source>
        <dbReference type="ARBA" id="ARBA00022692"/>
    </source>
</evidence>
<dbReference type="OrthoDB" id="3222at2759"/>
<evidence type="ECO:0000256" key="7">
    <source>
        <dbReference type="RuleBase" id="RU000477"/>
    </source>
</evidence>
<comment type="similarity">
    <text evidence="2 7">Belongs to the MIP/aquaporin (TC 1.A.8) family.</text>
</comment>
<dbReference type="Proteomes" id="UP000250275">
    <property type="component" value="Unassembled WGS sequence"/>
</dbReference>
<evidence type="ECO:0000256" key="8">
    <source>
        <dbReference type="SAM" id="Phobius"/>
    </source>
</evidence>
<dbReference type="PANTHER" id="PTHR19139:SF270">
    <property type="entry name" value="ENTOMOGLYCEROPORIN 1-RELATED"/>
    <property type="match status" value="1"/>
</dbReference>
<dbReference type="GO" id="GO:0015267">
    <property type="term" value="F:channel activity"/>
    <property type="evidence" value="ECO:0007669"/>
    <property type="project" value="InterPro"/>
</dbReference>
<dbReference type="CDD" id="cd00333">
    <property type="entry name" value="MIP"/>
    <property type="match status" value="1"/>
</dbReference>
<evidence type="ECO:0000313" key="10">
    <source>
        <dbReference type="Proteomes" id="UP000250275"/>
    </source>
</evidence>
<feature type="transmembrane region" description="Helical" evidence="8">
    <location>
        <begin position="189"/>
        <end position="213"/>
    </location>
</feature>
<feature type="transmembrane region" description="Helical" evidence="8">
    <location>
        <begin position="314"/>
        <end position="335"/>
    </location>
</feature>
<dbReference type="InterPro" id="IPR000425">
    <property type="entry name" value="MIP"/>
</dbReference>
<evidence type="ECO:0000256" key="5">
    <source>
        <dbReference type="ARBA" id="ARBA00022989"/>
    </source>
</evidence>
<keyword evidence="5 8" id="KW-1133">Transmembrane helix</keyword>
<dbReference type="EMBL" id="KQ763421">
    <property type="protein sequence ID" value="OAD55121.1"/>
    <property type="molecule type" value="Genomic_DNA"/>
</dbReference>
<feature type="transmembrane region" description="Helical" evidence="8">
    <location>
        <begin position="219"/>
        <end position="240"/>
    </location>
</feature>
<dbReference type="AlphaFoldDB" id="A0A310SKK5"/>
<keyword evidence="4 7" id="KW-0812">Transmembrane</keyword>
<feature type="transmembrane region" description="Helical" evidence="8">
    <location>
        <begin position="386"/>
        <end position="405"/>
    </location>
</feature>
<proteinExistence type="inferred from homology"/>
<feature type="transmembrane region" description="Helical" evidence="8">
    <location>
        <begin position="347"/>
        <end position="366"/>
    </location>
</feature>
<feature type="transmembrane region" description="Helical" evidence="8">
    <location>
        <begin position="261"/>
        <end position="282"/>
    </location>
</feature>
<gene>
    <name evidence="9" type="ORF">WN48_05567</name>
</gene>
<evidence type="ECO:0000313" key="9">
    <source>
        <dbReference type="EMBL" id="OAD55121.1"/>
    </source>
</evidence>
<dbReference type="InterPro" id="IPR022357">
    <property type="entry name" value="MIP_CS"/>
</dbReference>
<dbReference type="InterPro" id="IPR034294">
    <property type="entry name" value="Aquaporin_transptr"/>
</dbReference>
<dbReference type="InterPro" id="IPR023271">
    <property type="entry name" value="Aquaporin-like"/>
</dbReference>
<protein>
    <submittedName>
        <fullName evidence="9">Aquaporin</fullName>
    </submittedName>
</protein>
<evidence type="ECO:0000256" key="6">
    <source>
        <dbReference type="ARBA" id="ARBA00023136"/>
    </source>
</evidence>
<keyword evidence="10" id="KW-1185">Reference proteome</keyword>
<reference evidence="9 10" key="1">
    <citation type="submission" date="2015-07" db="EMBL/GenBank/DDBJ databases">
        <title>The genome of Eufriesea mexicana.</title>
        <authorList>
            <person name="Pan H."/>
            <person name="Kapheim K."/>
        </authorList>
    </citation>
    <scope>NUCLEOTIDE SEQUENCE [LARGE SCALE GENOMIC DNA]</scope>
    <source>
        <strain evidence="9">0111107269</strain>
        <tissue evidence="9">Whole body</tissue>
    </source>
</reference>
<dbReference type="PANTHER" id="PTHR19139">
    <property type="entry name" value="AQUAPORIN TRANSPORTER"/>
    <property type="match status" value="1"/>
</dbReference>
<evidence type="ECO:0000256" key="1">
    <source>
        <dbReference type="ARBA" id="ARBA00004141"/>
    </source>
</evidence>
<name>A0A310SKK5_9HYME</name>
<organism evidence="9 10">
    <name type="scientific">Eufriesea mexicana</name>
    <dbReference type="NCBI Taxonomy" id="516756"/>
    <lineage>
        <taxon>Eukaryota</taxon>
        <taxon>Metazoa</taxon>
        <taxon>Ecdysozoa</taxon>
        <taxon>Arthropoda</taxon>
        <taxon>Hexapoda</taxon>
        <taxon>Insecta</taxon>
        <taxon>Pterygota</taxon>
        <taxon>Neoptera</taxon>
        <taxon>Endopterygota</taxon>
        <taxon>Hymenoptera</taxon>
        <taxon>Apocrita</taxon>
        <taxon>Aculeata</taxon>
        <taxon>Apoidea</taxon>
        <taxon>Anthophila</taxon>
        <taxon>Apidae</taxon>
        <taxon>Eufriesea</taxon>
    </lineage>
</organism>
<accession>A0A310SKK5</accession>
<evidence type="ECO:0000256" key="2">
    <source>
        <dbReference type="ARBA" id="ARBA00006175"/>
    </source>
</evidence>
<dbReference type="SUPFAM" id="SSF81338">
    <property type="entry name" value="Aquaporin-like"/>
    <property type="match status" value="1"/>
</dbReference>
<dbReference type="PROSITE" id="PS00221">
    <property type="entry name" value="MIP"/>
    <property type="match status" value="1"/>
</dbReference>
<dbReference type="PRINTS" id="PR00783">
    <property type="entry name" value="MINTRINSICP"/>
</dbReference>
<keyword evidence="6 8" id="KW-0472">Membrane</keyword>
<sequence length="422" mass="46452">MDPGVSETPANGIADNEAGKPKDVNIMMANINIQAAKEKLKSSYQFSKPRAVGMFLLEKRVIRRPCYRRTVTNFAPHYKRLDCTSNEVQIWFLEAPLAQHREQCPESTFMTLCCHVDHLPLFMDPSYEPDSHDHPTCESSASVRAYDKDYRDDPDIQSSLWIIISCSFPLVPGLSNLMMEDATGWETLIIALAEVIGTAILVFIGCTGCIGSLGVNPSVFQLSLTFGLAVMIAVQSIGHVSGAHINPSITVAALILGKKSLPMSILYIGAQCFGGLIGYGLLRLITPVELIYGSNPDTALSFCMTDIHENLSTFQGVMTEFIATAILVLFACGIWDCRNSKNTDSVSMRFGFCVAALCTIFVPYTGCSLNPARTLGPAVWNGYWTNHWVFWIGPISGAIVASLFYRCLFHCKRIETDSGQRE</sequence>
<dbReference type="GO" id="GO:0005886">
    <property type="term" value="C:plasma membrane"/>
    <property type="evidence" value="ECO:0007669"/>
    <property type="project" value="TreeGrafter"/>
</dbReference>
<keyword evidence="3 7" id="KW-0813">Transport</keyword>
<dbReference type="Gene3D" id="1.20.1080.10">
    <property type="entry name" value="Glycerol uptake facilitator protein"/>
    <property type="match status" value="1"/>
</dbReference>